<dbReference type="Gene3D" id="1.10.287.950">
    <property type="entry name" value="Methyl-accepting chemotaxis protein"/>
    <property type="match status" value="1"/>
</dbReference>
<keyword evidence="8" id="KW-1185">Reference proteome</keyword>
<keyword evidence="3" id="KW-0807">Transducer</keyword>
<keyword evidence="4" id="KW-1133">Transmembrane helix</keyword>
<evidence type="ECO:0000256" key="2">
    <source>
        <dbReference type="ARBA" id="ARBA00029447"/>
    </source>
</evidence>
<dbReference type="PANTHER" id="PTHR43531:SF11">
    <property type="entry name" value="METHYL-ACCEPTING CHEMOTAXIS PROTEIN 3"/>
    <property type="match status" value="1"/>
</dbReference>
<dbReference type="RefSeq" id="WP_207690182.1">
    <property type="nucleotide sequence ID" value="NZ_CP061799.1"/>
</dbReference>
<dbReference type="Gene3D" id="3.30.450.20">
    <property type="entry name" value="PAS domain"/>
    <property type="match status" value="1"/>
</dbReference>
<sequence>MFKKMKLRNRLLIIGCVLTLVPLLVIAAASFYQYKATISASREESLKLAYTDLDHIANGVYNMVQTQQEVLEKYIRNALSVAREILNNEGTVSFNEESVTWNAVNQYTKNISRIDMPKMMAGKTWLNQINDRNTSVPVVDKVEKLLGVTCTVFQRMNPAGDMLRVATNVIDINGTRAIGTYIPSVMPDGRLNPVVSSVLGGQTFTGRAFVVNKWYITAYEPVYDSNKNIRGMLYVGIPQESTAELRQSIMNIQVGTTGYVYVLDSKGHYIISQNGKRDGENIWDAQDTQGNYFVREIVQKGMSLKNREIGEHYYPWKNPGDPAARFKVARLMYFEPWDWIIGVGSYEEEFLSGPKQIEKQGRQSIFVLSIIIALSLFASIIIWYLTSKTIAGPIVGIASIIRKIATERDLTVEIPVTTKDEIGNMAYEFNNMSHRLRDTFGIVGKAANNVDGQAGEVFNRATANRERAANEEKRTLSIQQTVQDMGITAGEVNRASLAQKDIALISGQKIDALIKNMEIVTQAAAKQTQEADIAAERVEAMGETGTKVVLAAEKQSHEVENVAAAMAKIAISVDEMTKASSRSTEHGREVLRAAEEGAESVNATVEGMRAIAESSDQISEIISVITEIAEQTNLLALNAAIEAARAGSHGKGFAVVADEVGKLAQRSSEAAKEITQLIKDSSARVNEGTALTDKSQLALKKIAEGGRVNMQAIEAISNAAESLAVGTREVNAMMDNLNQLAKQIGEMAGQQGSRRQAAQKALSELLKQAEIISNLVGETTESAVSIGQEMQGIISRTENMEELTTIQAGRSKRLIEIITESAEAARQTVTGAGQVVGITEELRELSDALAAQVRQFKISRNESMKEPFMN</sequence>
<dbReference type="GO" id="GO:0007165">
    <property type="term" value="P:signal transduction"/>
    <property type="evidence" value="ECO:0007669"/>
    <property type="project" value="UniProtKB-KW"/>
</dbReference>
<protein>
    <submittedName>
        <fullName evidence="7">Methyl-accepting chemotaxis protein domain-containing protein, HAMP and Chache 3/Cache 2 domains-containing</fullName>
    </submittedName>
</protein>
<dbReference type="InterPro" id="IPR004089">
    <property type="entry name" value="MCPsignal_dom"/>
</dbReference>
<dbReference type="KEGG" id="dli:dnl_05210"/>
<dbReference type="GO" id="GO:0006935">
    <property type="term" value="P:chemotaxis"/>
    <property type="evidence" value="ECO:0007669"/>
    <property type="project" value="UniProtKB-KW"/>
</dbReference>
<keyword evidence="4" id="KW-0812">Transmembrane</keyword>
<dbReference type="Pfam" id="PF17201">
    <property type="entry name" value="Cache_3-Cache_2"/>
    <property type="match status" value="1"/>
</dbReference>
<dbReference type="Pfam" id="PF00672">
    <property type="entry name" value="HAMP"/>
    <property type="match status" value="1"/>
</dbReference>
<organism evidence="7 8">
    <name type="scientific">Desulfonema limicola</name>
    <dbReference type="NCBI Taxonomy" id="45656"/>
    <lineage>
        <taxon>Bacteria</taxon>
        <taxon>Pseudomonadati</taxon>
        <taxon>Thermodesulfobacteriota</taxon>
        <taxon>Desulfobacteria</taxon>
        <taxon>Desulfobacterales</taxon>
        <taxon>Desulfococcaceae</taxon>
        <taxon>Desulfonema</taxon>
    </lineage>
</organism>
<dbReference type="Gene3D" id="6.10.340.10">
    <property type="match status" value="1"/>
</dbReference>
<evidence type="ECO:0000259" key="5">
    <source>
        <dbReference type="PROSITE" id="PS50111"/>
    </source>
</evidence>
<dbReference type="SMART" id="SM00304">
    <property type="entry name" value="HAMP"/>
    <property type="match status" value="1"/>
</dbReference>
<evidence type="ECO:0000256" key="1">
    <source>
        <dbReference type="ARBA" id="ARBA00022500"/>
    </source>
</evidence>
<dbReference type="EMBL" id="CP061799">
    <property type="protein sequence ID" value="QTA78300.1"/>
    <property type="molecule type" value="Genomic_DNA"/>
</dbReference>
<keyword evidence="1" id="KW-0145">Chemotaxis</keyword>
<feature type="domain" description="Methyl-accepting transducer" evidence="5">
    <location>
        <begin position="530"/>
        <end position="766"/>
    </location>
</feature>
<gene>
    <name evidence="7" type="ORF">dnl_05210</name>
</gene>
<dbReference type="GO" id="GO:0016020">
    <property type="term" value="C:membrane"/>
    <property type="evidence" value="ECO:0007669"/>
    <property type="project" value="InterPro"/>
</dbReference>
<dbReference type="SUPFAM" id="SSF58104">
    <property type="entry name" value="Methyl-accepting chemotaxis protein (MCP) signaling domain"/>
    <property type="match status" value="2"/>
</dbReference>
<dbReference type="InterPro" id="IPR051310">
    <property type="entry name" value="MCP_chemotaxis"/>
</dbReference>
<reference evidence="7" key="1">
    <citation type="journal article" date="2021" name="Microb. Physiol.">
        <title>Proteogenomic Insights into the Physiology of Marine, Sulfate-Reducing, Filamentous Desulfonema limicola and Desulfonema magnum.</title>
        <authorList>
            <person name="Schnaars V."/>
            <person name="Wohlbrand L."/>
            <person name="Scheve S."/>
            <person name="Hinrichs C."/>
            <person name="Reinhardt R."/>
            <person name="Rabus R."/>
        </authorList>
    </citation>
    <scope>NUCLEOTIDE SEQUENCE</scope>
    <source>
        <strain evidence="7">5ac10</strain>
    </source>
</reference>
<dbReference type="SMART" id="SM00283">
    <property type="entry name" value="MA"/>
    <property type="match status" value="1"/>
</dbReference>
<comment type="similarity">
    <text evidence="2">Belongs to the methyl-accepting chemotaxis (MCP) protein family.</text>
</comment>
<feature type="transmembrane region" description="Helical" evidence="4">
    <location>
        <begin position="365"/>
        <end position="385"/>
    </location>
</feature>
<proteinExistence type="inferred from homology"/>
<name>A0A975GEN0_9BACT</name>
<evidence type="ECO:0000313" key="8">
    <source>
        <dbReference type="Proteomes" id="UP000663720"/>
    </source>
</evidence>
<dbReference type="CDD" id="cd06225">
    <property type="entry name" value="HAMP"/>
    <property type="match status" value="1"/>
</dbReference>
<feature type="domain" description="HAMP" evidence="6">
    <location>
        <begin position="388"/>
        <end position="441"/>
    </location>
</feature>
<dbReference type="Proteomes" id="UP000663720">
    <property type="component" value="Chromosome"/>
</dbReference>
<dbReference type="PROSITE" id="PS50111">
    <property type="entry name" value="CHEMOTAXIS_TRANSDUC_2"/>
    <property type="match status" value="1"/>
</dbReference>
<dbReference type="InterPro" id="IPR033462">
    <property type="entry name" value="Cache_3-Cache_2"/>
</dbReference>
<dbReference type="CDD" id="cd11386">
    <property type="entry name" value="MCP_signal"/>
    <property type="match status" value="1"/>
</dbReference>
<keyword evidence="4" id="KW-0472">Membrane</keyword>
<dbReference type="SUPFAM" id="SSF103190">
    <property type="entry name" value="Sensory domain-like"/>
    <property type="match status" value="1"/>
</dbReference>
<evidence type="ECO:0000313" key="7">
    <source>
        <dbReference type="EMBL" id="QTA78300.1"/>
    </source>
</evidence>
<dbReference type="Pfam" id="PF00015">
    <property type="entry name" value="MCPsignal"/>
    <property type="match status" value="1"/>
</dbReference>
<accession>A0A975GEN0</accession>
<dbReference type="PANTHER" id="PTHR43531">
    <property type="entry name" value="PROTEIN ICFG"/>
    <property type="match status" value="1"/>
</dbReference>
<evidence type="ECO:0000256" key="3">
    <source>
        <dbReference type="PROSITE-ProRule" id="PRU00284"/>
    </source>
</evidence>
<dbReference type="InterPro" id="IPR003660">
    <property type="entry name" value="HAMP_dom"/>
</dbReference>
<dbReference type="AlphaFoldDB" id="A0A975GEN0"/>
<dbReference type="PROSITE" id="PS50885">
    <property type="entry name" value="HAMP"/>
    <property type="match status" value="1"/>
</dbReference>
<dbReference type="InterPro" id="IPR029151">
    <property type="entry name" value="Sensor-like_sf"/>
</dbReference>
<evidence type="ECO:0000256" key="4">
    <source>
        <dbReference type="SAM" id="Phobius"/>
    </source>
</evidence>
<evidence type="ECO:0000259" key="6">
    <source>
        <dbReference type="PROSITE" id="PS50885"/>
    </source>
</evidence>